<comment type="caution">
    <text evidence="6">The sequence shown here is derived from an EMBL/GenBank/DDBJ whole genome shotgun (WGS) entry which is preliminary data.</text>
</comment>
<reference evidence="7" key="1">
    <citation type="journal article" date="2019" name="Int. J. Syst. Evol. Microbiol.">
        <title>The Global Catalogue of Microorganisms (GCM) 10K type strain sequencing project: providing services to taxonomists for standard genome sequencing and annotation.</title>
        <authorList>
            <consortium name="The Broad Institute Genomics Platform"/>
            <consortium name="The Broad Institute Genome Sequencing Center for Infectious Disease"/>
            <person name="Wu L."/>
            <person name="Ma J."/>
        </authorList>
    </citation>
    <scope>NUCLEOTIDE SEQUENCE [LARGE SCALE GENOMIC DNA]</scope>
    <source>
        <strain evidence="7">CGMCC 4.7277</strain>
    </source>
</reference>
<keyword evidence="4" id="KW-0804">Transcription</keyword>
<keyword evidence="7" id="KW-1185">Reference proteome</keyword>
<accession>A0ABW0QAB9</accession>
<evidence type="ECO:0000313" key="7">
    <source>
        <dbReference type="Proteomes" id="UP001596084"/>
    </source>
</evidence>
<dbReference type="InterPro" id="IPR036390">
    <property type="entry name" value="WH_DNA-bd_sf"/>
</dbReference>
<dbReference type="PANTHER" id="PTHR30419">
    <property type="entry name" value="HTH-TYPE TRANSCRIPTIONAL REGULATOR YBHD"/>
    <property type="match status" value="1"/>
</dbReference>
<dbReference type="InterPro" id="IPR000847">
    <property type="entry name" value="LysR_HTH_N"/>
</dbReference>
<dbReference type="Gene3D" id="3.40.190.290">
    <property type="match status" value="1"/>
</dbReference>
<dbReference type="Pfam" id="PF00126">
    <property type="entry name" value="HTH_1"/>
    <property type="match status" value="1"/>
</dbReference>
<evidence type="ECO:0000256" key="4">
    <source>
        <dbReference type="ARBA" id="ARBA00023163"/>
    </source>
</evidence>
<keyword evidence="2" id="KW-0805">Transcription regulation</keyword>
<dbReference type="InterPro" id="IPR036388">
    <property type="entry name" value="WH-like_DNA-bd_sf"/>
</dbReference>
<protein>
    <submittedName>
        <fullName evidence="6">LysR family transcriptional regulator</fullName>
    </submittedName>
</protein>
<dbReference type="PROSITE" id="PS50931">
    <property type="entry name" value="HTH_LYSR"/>
    <property type="match status" value="1"/>
</dbReference>
<dbReference type="Gene3D" id="1.10.10.10">
    <property type="entry name" value="Winged helix-like DNA-binding domain superfamily/Winged helix DNA-binding domain"/>
    <property type="match status" value="1"/>
</dbReference>
<dbReference type="Proteomes" id="UP001596084">
    <property type="component" value="Unassembled WGS sequence"/>
</dbReference>
<dbReference type="InterPro" id="IPR005119">
    <property type="entry name" value="LysR_subst-bd"/>
</dbReference>
<dbReference type="Pfam" id="PF03466">
    <property type="entry name" value="LysR_substrate"/>
    <property type="match status" value="1"/>
</dbReference>
<gene>
    <name evidence="6" type="ORF">ACFPP7_07910</name>
</gene>
<dbReference type="InterPro" id="IPR050950">
    <property type="entry name" value="HTH-type_LysR_regulators"/>
</dbReference>
<dbReference type="RefSeq" id="WP_169804419.1">
    <property type="nucleotide sequence ID" value="NZ_JBHSMX010000011.1"/>
</dbReference>
<dbReference type="CDD" id="cd08440">
    <property type="entry name" value="PBP2_LTTR_like_4"/>
    <property type="match status" value="1"/>
</dbReference>
<dbReference type="EMBL" id="JBHSMX010000011">
    <property type="protein sequence ID" value="MFC5520842.1"/>
    <property type="molecule type" value="Genomic_DNA"/>
</dbReference>
<feature type="domain" description="HTH lysR-type" evidence="5">
    <location>
        <begin position="5"/>
        <end position="62"/>
    </location>
</feature>
<dbReference type="SUPFAM" id="SSF53850">
    <property type="entry name" value="Periplasmic binding protein-like II"/>
    <property type="match status" value="1"/>
</dbReference>
<evidence type="ECO:0000256" key="2">
    <source>
        <dbReference type="ARBA" id="ARBA00023015"/>
    </source>
</evidence>
<sequence>MRINVDLPDLEALCVLARCSSFTEAAQVLALTPSALSRRIAKVEDAIGGRLVERTTRSMGLTSLGQRLVGRMAPLLEMVDGCLVDASDVAAGRQGRLSVGCIATLAQSVFPLALQQFHARYPEVRISLRDSHGAQVRHAVLEREVEFGLTPLWESHEELVAEPVAQDAYRLVCAVDHPLADCKVLQWRELARWKVLSFNPGSATRQQIDGVLRAEGISLPWFDEVDSLSALMGHVEHGDVVAVLPALAMAVGAHLASVALEGPRIQRAVYLIRRRDVTLSSPTQFLWDALRETLHAREI</sequence>
<evidence type="ECO:0000256" key="1">
    <source>
        <dbReference type="ARBA" id="ARBA00009437"/>
    </source>
</evidence>
<proteinExistence type="inferred from homology"/>
<organism evidence="6 7">
    <name type="scientific">Polaromonas jejuensis</name>
    <dbReference type="NCBI Taxonomy" id="457502"/>
    <lineage>
        <taxon>Bacteria</taxon>
        <taxon>Pseudomonadati</taxon>
        <taxon>Pseudomonadota</taxon>
        <taxon>Betaproteobacteria</taxon>
        <taxon>Burkholderiales</taxon>
        <taxon>Comamonadaceae</taxon>
        <taxon>Polaromonas</taxon>
    </lineage>
</organism>
<keyword evidence="3" id="KW-0238">DNA-binding</keyword>
<evidence type="ECO:0000259" key="5">
    <source>
        <dbReference type="PROSITE" id="PS50931"/>
    </source>
</evidence>
<name>A0ABW0QAB9_9BURK</name>
<evidence type="ECO:0000256" key="3">
    <source>
        <dbReference type="ARBA" id="ARBA00023125"/>
    </source>
</evidence>
<dbReference type="PANTHER" id="PTHR30419:SF8">
    <property type="entry name" value="NITROGEN ASSIMILATION TRANSCRIPTIONAL ACTIVATOR-RELATED"/>
    <property type="match status" value="1"/>
</dbReference>
<evidence type="ECO:0000313" key="6">
    <source>
        <dbReference type="EMBL" id="MFC5520842.1"/>
    </source>
</evidence>
<comment type="similarity">
    <text evidence="1">Belongs to the LysR transcriptional regulatory family.</text>
</comment>
<dbReference type="SUPFAM" id="SSF46785">
    <property type="entry name" value="Winged helix' DNA-binding domain"/>
    <property type="match status" value="1"/>
</dbReference>